<feature type="compositionally biased region" description="Basic residues" evidence="1">
    <location>
        <begin position="1"/>
        <end position="11"/>
    </location>
</feature>
<dbReference type="AlphaFoldDB" id="A0A0P0JI36"/>
<feature type="region of interest" description="Disordered" evidence="1">
    <location>
        <begin position="1"/>
        <end position="39"/>
    </location>
</feature>
<sequence>MRNGQQKRMRGRNNNNNNNSSNSGRRGQNPLTRVFESNGPDVKIRGTAAHIAEKYVQLARDSLTSGDHVAAENYLQHAEHYFRTISAAQAQFQPAQGFNRADESREDNDDDDEPLMMPGLTHPGLARLHEQERSASQPQPPREPPSPRDQPALRDQPRYSDQPRYPEQPRFVDQPRFADQPQPTIGSEASDEAPAYGGLPAFITGAQPVVPAAAGSDAEREARTFRRRRRHRFPRGEQPGGEGGEGGADPAPAPAGEPSST</sequence>
<evidence type="ECO:0000313" key="3">
    <source>
        <dbReference type="EMBL" id="CUU44041.1"/>
    </source>
</evidence>
<dbReference type="InterPro" id="IPR025430">
    <property type="entry name" value="DUF4167"/>
</dbReference>
<feature type="compositionally biased region" description="Gly residues" evidence="1">
    <location>
        <begin position="238"/>
        <end position="247"/>
    </location>
</feature>
<dbReference type="PATRIC" id="fig|1079.6.peg.318"/>
<dbReference type="EMBL" id="LN907867">
    <property type="protein sequence ID" value="CUU44041.1"/>
    <property type="molecule type" value="Genomic_DNA"/>
</dbReference>
<organism evidence="3 4">
    <name type="scientific">Blastochloris viridis</name>
    <name type="common">Rhodopseudomonas viridis</name>
    <dbReference type="NCBI Taxonomy" id="1079"/>
    <lineage>
        <taxon>Bacteria</taxon>
        <taxon>Pseudomonadati</taxon>
        <taxon>Pseudomonadota</taxon>
        <taxon>Alphaproteobacteria</taxon>
        <taxon>Hyphomicrobiales</taxon>
        <taxon>Blastochloridaceae</taxon>
        <taxon>Blastochloris</taxon>
    </lineage>
</organism>
<protein>
    <recommendedName>
        <fullName evidence="2">DUF4167 domain-containing protein</fullName>
    </recommendedName>
</protein>
<feature type="compositionally biased region" description="Low complexity" evidence="1">
    <location>
        <begin position="248"/>
        <end position="261"/>
    </location>
</feature>
<name>A0A0P0JI36_BLAVI</name>
<dbReference type="OrthoDB" id="9816310at2"/>
<dbReference type="KEGG" id="bvr:BVIR_304"/>
<dbReference type="Pfam" id="PF13763">
    <property type="entry name" value="DUF4167"/>
    <property type="match status" value="1"/>
</dbReference>
<feature type="compositionally biased region" description="Acidic residues" evidence="1">
    <location>
        <begin position="104"/>
        <end position="114"/>
    </location>
</feature>
<evidence type="ECO:0000313" key="4">
    <source>
        <dbReference type="Proteomes" id="UP000065734"/>
    </source>
</evidence>
<dbReference type="STRING" id="1079.BVIR_304"/>
<proteinExistence type="predicted"/>
<feature type="region of interest" description="Disordered" evidence="1">
    <location>
        <begin position="95"/>
        <end position="261"/>
    </location>
</feature>
<evidence type="ECO:0000256" key="1">
    <source>
        <dbReference type="SAM" id="MobiDB-lite"/>
    </source>
</evidence>
<gene>
    <name evidence="3" type="ORF">BVIRIDIS_30700</name>
</gene>
<reference evidence="4" key="1">
    <citation type="journal article" date="2016" name="Genome Announc.">
        <title>Revised genome sequence of the purple photosynthetic bacterium Blastochloris viridis.</title>
        <authorList>
            <person name="Liu L.N."/>
            <person name="Faulkner M."/>
            <person name="Liu X."/>
            <person name="Huang F."/>
            <person name="Darby A.C."/>
            <person name="Hall N."/>
        </authorList>
    </citation>
    <scope>NUCLEOTIDE SEQUENCE [LARGE SCALE GENOMIC DNA]</scope>
    <source>
        <strain evidence="4">ATCC 19567 / DSM 133 / F</strain>
    </source>
</reference>
<dbReference type="Proteomes" id="UP000065734">
    <property type="component" value="Chromosome I"/>
</dbReference>
<accession>A0A0P0JI36</accession>
<feature type="compositionally biased region" description="Low complexity" evidence="1">
    <location>
        <begin position="12"/>
        <end position="29"/>
    </location>
</feature>
<dbReference type="RefSeq" id="WP_082416545.1">
    <property type="nucleotide sequence ID" value="NZ_AP014854.2"/>
</dbReference>
<keyword evidence="4" id="KW-1185">Reference proteome</keyword>
<feature type="domain" description="DUF4167" evidence="2">
    <location>
        <begin position="10"/>
        <end position="91"/>
    </location>
</feature>
<evidence type="ECO:0000259" key="2">
    <source>
        <dbReference type="Pfam" id="PF13763"/>
    </source>
</evidence>
<feature type="compositionally biased region" description="Pro residues" evidence="1">
    <location>
        <begin position="138"/>
        <end position="148"/>
    </location>
</feature>